<gene>
    <name evidence="4" type="ORF">DPF_0093</name>
</gene>
<dbReference type="InterPro" id="IPR051695">
    <property type="entry name" value="Phosphoglycerate_Mutase"/>
</dbReference>
<feature type="active site" description="Tele-phosphohistidine intermediate" evidence="2">
    <location>
        <position position="8"/>
    </location>
</feature>
<dbReference type="GO" id="GO:0005829">
    <property type="term" value="C:cytosol"/>
    <property type="evidence" value="ECO:0007669"/>
    <property type="project" value="TreeGrafter"/>
</dbReference>
<dbReference type="InterPro" id="IPR029033">
    <property type="entry name" value="His_PPase_superfam"/>
</dbReference>
<dbReference type="PANTHER" id="PTHR46517">
    <property type="entry name" value="FRUCTOSE-2,6-BISPHOSPHATASE TIGAR"/>
    <property type="match status" value="1"/>
</dbReference>
<evidence type="ECO:0000256" key="3">
    <source>
        <dbReference type="PIRSR" id="PIRSR613078-2"/>
    </source>
</evidence>
<proteinExistence type="predicted"/>
<dbReference type="GO" id="GO:0004331">
    <property type="term" value="F:fructose-2,6-bisphosphate 2-phosphatase activity"/>
    <property type="evidence" value="ECO:0007669"/>
    <property type="project" value="TreeGrafter"/>
</dbReference>
<dbReference type="Gene3D" id="3.40.50.1240">
    <property type="entry name" value="Phosphoglycerate mutase-like"/>
    <property type="match status" value="1"/>
</dbReference>
<dbReference type="PANTHER" id="PTHR46517:SF1">
    <property type="entry name" value="FRUCTOSE-2,6-BISPHOSPHATASE TIGAR"/>
    <property type="match status" value="1"/>
</dbReference>
<name>A0A194ADY8_9BACT</name>
<dbReference type="Proteomes" id="UP000095200">
    <property type="component" value="Unassembled WGS sequence"/>
</dbReference>
<evidence type="ECO:0000256" key="1">
    <source>
        <dbReference type="ARBA" id="ARBA00022801"/>
    </source>
</evidence>
<comment type="caution">
    <text evidence="4">The sequence shown here is derived from an EMBL/GenBank/DDBJ whole genome shotgun (WGS) entry which is preliminary data.</text>
</comment>
<dbReference type="SMART" id="SM00855">
    <property type="entry name" value="PGAM"/>
    <property type="match status" value="1"/>
</dbReference>
<keyword evidence="1" id="KW-0378">Hydrolase</keyword>
<organism evidence="4 5">
    <name type="scientific">Desulfoplanes formicivorans</name>
    <dbReference type="NCBI Taxonomy" id="1592317"/>
    <lineage>
        <taxon>Bacteria</taxon>
        <taxon>Pseudomonadati</taxon>
        <taxon>Thermodesulfobacteriota</taxon>
        <taxon>Desulfovibrionia</taxon>
        <taxon>Desulfovibrionales</taxon>
        <taxon>Desulfoplanaceae</taxon>
        <taxon>Desulfoplanes</taxon>
    </lineage>
</organism>
<evidence type="ECO:0000313" key="4">
    <source>
        <dbReference type="EMBL" id="GAU07415.1"/>
    </source>
</evidence>
<dbReference type="PIRSF" id="PIRSF000709">
    <property type="entry name" value="6PFK_2-Ptase"/>
    <property type="match status" value="1"/>
</dbReference>
<sequence>MNIYLLRHGDCTTDGVKRYVGQIDYPLSELGIQQARAWRGFFAAHVPDRVVCSDLTRTIQTAENAVGSVGVRIEREPGFREISLGAWEGVSRQEVRTRFPGAYAQRGKDLAGFRPPEGESFLDLQKRVVAAFKALCSNLDPDAVVLVVTHAGVIRVLLCHILGIRLGQMFSLGVDYARMTHLEAGRKGWVVRWMNVPAPSV</sequence>
<feature type="active site" description="Proton donor/acceptor" evidence="2">
    <location>
        <position position="81"/>
    </location>
</feature>
<dbReference type="InterPro" id="IPR013078">
    <property type="entry name" value="His_Pase_superF_clade-1"/>
</dbReference>
<dbReference type="GO" id="GO:0043456">
    <property type="term" value="P:regulation of pentose-phosphate shunt"/>
    <property type="evidence" value="ECO:0007669"/>
    <property type="project" value="TreeGrafter"/>
</dbReference>
<dbReference type="RefSeq" id="WP_069856862.1">
    <property type="nucleotide sequence ID" value="NZ_BDFE01000004.1"/>
</dbReference>
<dbReference type="OrthoDB" id="9781415at2"/>
<dbReference type="STRING" id="1592317.DPF_0093"/>
<evidence type="ECO:0000313" key="5">
    <source>
        <dbReference type="Proteomes" id="UP000095200"/>
    </source>
</evidence>
<keyword evidence="5" id="KW-1185">Reference proteome</keyword>
<dbReference type="SUPFAM" id="SSF53254">
    <property type="entry name" value="Phosphoglycerate mutase-like"/>
    <property type="match status" value="1"/>
</dbReference>
<feature type="binding site" evidence="3">
    <location>
        <position position="57"/>
    </location>
    <ligand>
        <name>substrate</name>
    </ligand>
</feature>
<dbReference type="EMBL" id="BDFE01000004">
    <property type="protein sequence ID" value="GAU07415.1"/>
    <property type="molecule type" value="Genomic_DNA"/>
</dbReference>
<reference evidence="5" key="1">
    <citation type="submission" date="2016-06" db="EMBL/GenBank/DDBJ databases">
        <title>Draft genome sequence of Desulfoplanes formicivorans strain Pf12B.</title>
        <authorList>
            <person name="Watanabe M."/>
            <person name="Kojima H."/>
            <person name="Fukui M."/>
        </authorList>
    </citation>
    <scope>NUCLEOTIDE SEQUENCE [LARGE SCALE GENOMIC DNA]</scope>
    <source>
        <strain evidence="5">Pf12B</strain>
    </source>
</reference>
<accession>A0A194ADY8</accession>
<dbReference type="CDD" id="cd07067">
    <property type="entry name" value="HP_PGM_like"/>
    <property type="match status" value="1"/>
</dbReference>
<evidence type="ECO:0000256" key="2">
    <source>
        <dbReference type="PIRSR" id="PIRSR613078-1"/>
    </source>
</evidence>
<dbReference type="AlphaFoldDB" id="A0A194ADY8"/>
<dbReference type="Pfam" id="PF00300">
    <property type="entry name" value="His_Phos_1"/>
    <property type="match status" value="1"/>
</dbReference>
<dbReference type="GO" id="GO:0045820">
    <property type="term" value="P:negative regulation of glycolytic process"/>
    <property type="evidence" value="ECO:0007669"/>
    <property type="project" value="TreeGrafter"/>
</dbReference>
<protein>
    <submittedName>
        <fullName evidence="4">Phosphoglycerate mutase</fullName>
    </submittedName>
</protein>